<dbReference type="InterPro" id="IPR044087">
    <property type="entry name" value="NahD-like"/>
</dbReference>
<dbReference type="PIRSF" id="PIRSF006386">
    <property type="entry name" value="HCCAis_GSTk"/>
    <property type="match status" value="1"/>
</dbReference>
<feature type="domain" description="DSBA-like thioredoxin" evidence="2">
    <location>
        <begin position="6"/>
        <end position="193"/>
    </location>
</feature>
<dbReference type="SUPFAM" id="SSF52833">
    <property type="entry name" value="Thioredoxin-like"/>
    <property type="match status" value="1"/>
</dbReference>
<keyword evidence="4" id="KW-1185">Reference proteome</keyword>
<comment type="caution">
    <text evidence="3">The sequence shown here is derived from an EMBL/GenBank/DDBJ whole genome shotgun (WGS) entry which is preliminary data.</text>
</comment>
<gene>
    <name evidence="3" type="ORF">GCM10007898_28370</name>
</gene>
<proteinExistence type="inferred from homology"/>
<evidence type="ECO:0000256" key="1">
    <source>
        <dbReference type="PIRNR" id="PIRNR006386"/>
    </source>
</evidence>
<dbReference type="Proteomes" id="UP001156627">
    <property type="component" value="Unassembled WGS sequence"/>
</dbReference>
<dbReference type="InterPro" id="IPR036249">
    <property type="entry name" value="Thioredoxin-like_sf"/>
</dbReference>
<keyword evidence="1 3" id="KW-0413">Isomerase</keyword>
<dbReference type="PANTHER" id="PTHR42943:SF2">
    <property type="entry name" value="GLUTATHIONE S-TRANSFERASE KAPPA 1"/>
    <property type="match status" value="1"/>
</dbReference>
<dbReference type="CDD" id="cd03022">
    <property type="entry name" value="DsbA_HCCA_Iso"/>
    <property type="match status" value="1"/>
</dbReference>
<comment type="similarity">
    <text evidence="1">Belongs to the GST superfamily. NadH family.</text>
</comment>
<dbReference type="GO" id="GO:0016853">
    <property type="term" value="F:isomerase activity"/>
    <property type="evidence" value="ECO:0007669"/>
    <property type="project" value="UniProtKB-KW"/>
</dbReference>
<dbReference type="EC" id="5.99.1.4" evidence="1"/>
<organism evidence="3 4">
    <name type="scientific">Dyella flagellata</name>
    <dbReference type="NCBI Taxonomy" id="1867833"/>
    <lineage>
        <taxon>Bacteria</taxon>
        <taxon>Pseudomonadati</taxon>
        <taxon>Pseudomonadota</taxon>
        <taxon>Gammaproteobacteria</taxon>
        <taxon>Lysobacterales</taxon>
        <taxon>Rhodanobacteraceae</taxon>
        <taxon>Dyella</taxon>
    </lineage>
</organism>
<reference evidence="4" key="1">
    <citation type="journal article" date="2019" name="Int. J. Syst. Evol. Microbiol.">
        <title>The Global Catalogue of Microorganisms (GCM) 10K type strain sequencing project: providing services to taxonomists for standard genome sequencing and annotation.</title>
        <authorList>
            <consortium name="The Broad Institute Genomics Platform"/>
            <consortium name="The Broad Institute Genome Sequencing Center for Infectious Disease"/>
            <person name="Wu L."/>
            <person name="Ma J."/>
        </authorList>
    </citation>
    <scope>NUCLEOTIDE SEQUENCE [LARGE SCALE GENOMIC DNA]</scope>
    <source>
        <strain evidence="4">NBRC 111981</strain>
    </source>
</reference>
<name>A0ABQ5XFG1_9GAMM</name>
<protein>
    <recommendedName>
        <fullName evidence="1">2-hydroxychromene-2-carboxylate isomerase</fullName>
        <ecNumber evidence="1">5.99.1.4</ecNumber>
    </recommendedName>
</protein>
<dbReference type="InterPro" id="IPR001853">
    <property type="entry name" value="DSBA-like_thioredoxin_dom"/>
</dbReference>
<evidence type="ECO:0000313" key="3">
    <source>
        <dbReference type="EMBL" id="GLQ89265.1"/>
    </source>
</evidence>
<sequence>MTTTPVTFYFDPVSPYAWLAMEQVDRIAAAGGRIICRPILFAALLNAHGTKGPAEILAKRSYVFRDVMRQAKQLGLSFRGPPNHPFNPLAALRVMHAAENETQRLELSRVLLATAWRDGIDLADPVSLHAALECNGFDSDALSAAATTPVVKQRLRDTTQEALDAGVFGVPTFRLGDELFWGADRIDALMWALQGGDIDEDLYREVLARPMAAQRDNRTT</sequence>
<dbReference type="EMBL" id="BSOA01000031">
    <property type="protein sequence ID" value="GLQ89265.1"/>
    <property type="molecule type" value="Genomic_DNA"/>
</dbReference>
<accession>A0ABQ5XFG1</accession>
<dbReference type="PANTHER" id="PTHR42943">
    <property type="entry name" value="GLUTATHIONE S-TRANSFERASE KAPPA"/>
    <property type="match status" value="1"/>
</dbReference>
<evidence type="ECO:0000259" key="2">
    <source>
        <dbReference type="Pfam" id="PF01323"/>
    </source>
</evidence>
<dbReference type="InterPro" id="IPR051924">
    <property type="entry name" value="GST_Kappa/NadH"/>
</dbReference>
<comment type="catalytic activity">
    <reaction evidence="1">
        <text>2-hydroxychromene-2-carboxylate = (3E)-4-(2-hydroxyphenyl)-2-oxobut-3-enoate</text>
        <dbReference type="Rhea" id="RHEA:27401"/>
        <dbReference type="ChEBI" id="CHEBI:59350"/>
        <dbReference type="ChEBI" id="CHEBI:59353"/>
        <dbReference type="EC" id="5.99.1.4"/>
    </reaction>
</comment>
<evidence type="ECO:0000313" key="4">
    <source>
        <dbReference type="Proteomes" id="UP001156627"/>
    </source>
</evidence>
<dbReference type="Pfam" id="PF01323">
    <property type="entry name" value="DSBA"/>
    <property type="match status" value="1"/>
</dbReference>
<dbReference type="Gene3D" id="3.40.30.10">
    <property type="entry name" value="Glutaredoxin"/>
    <property type="match status" value="1"/>
</dbReference>
<dbReference type="InterPro" id="IPR014440">
    <property type="entry name" value="HCCAis_GSTk"/>
</dbReference>
<dbReference type="RefSeq" id="WP_284332701.1">
    <property type="nucleotide sequence ID" value="NZ_BSOA01000031.1"/>
</dbReference>